<evidence type="ECO:0000256" key="1">
    <source>
        <dbReference type="ARBA" id="ARBA00022475"/>
    </source>
</evidence>
<dbReference type="RefSeq" id="WP_131016947.1">
    <property type="nucleotide sequence ID" value="NZ_SIRE01000024.1"/>
</dbReference>
<keyword evidence="1" id="KW-1003">Cell membrane</keyword>
<keyword evidence="5" id="KW-0449">Lipoprotein</keyword>
<dbReference type="AlphaFoldDB" id="A0A4Q9DLI6"/>
<organism evidence="6 7">
    <name type="scientific">Paenibacillus thalictri</name>
    <dbReference type="NCBI Taxonomy" id="2527873"/>
    <lineage>
        <taxon>Bacteria</taxon>
        <taxon>Bacillati</taxon>
        <taxon>Bacillota</taxon>
        <taxon>Bacilli</taxon>
        <taxon>Bacillales</taxon>
        <taxon>Paenibacillaceae</taxon>
        <taxon>Paenibacillus</taxon>
    </lineage>
</organism>
<dbReference type="InterPro" id="IPR050490">
    <property type="entry name" value="Bact_solute-bd_prot1"/>
</dbReference>
<evidence type="ECO:0000256" key="3">
    <source>
        <dbReference type="ARBA" id="ARBA00023136"/>
    </source>
</evidence>
<dbReference type="Pfam" id="PF01547">
    <property type="entry name" value="SBP_bac_1"/>
    <property type="match status" value="1"/>
</dbReference>
<keyword evidence="2" id="KW-0732">Signal</keyword>
<dbReference type="OrthoDB" id="9787283at2"/>
<evidence type="ECO:0000256" key="2">
    <source>
        <dbReference type="ARBA" id="ARBA00022729"/>
    </source>
</evidence>
<keyword evidence="4" id="KW-0564">Palmitate</keyword>
<accession>A0A4Q9DLI6</accession>
<dbReference type="PANTHER" id="PTHR43649">
    <property type="entry name" value="ARABINOSE-BINDING PROTEIN-RELATED"/>
    <property type="match status" value="1"/>
</dbReference>
<gene>
    <name evidence="6" type="ORF">EYB31_28755</name>
</gene>
<dbReference type="Gene3D" id="3.40.190.10">
    <property type="entry name" value="Periplasmic binding protein-like II"/>
    <property type="match status" value="2"/>
</dbReference>
<reference evidence="6 7" key="1">
    <citation type="submission" date="2019-02" db="EMBL/GenBank/DDBJ databases">
        <title>Paenibacillus sp. nov., isolated from surface-sterilized tissue of Thalictrum simplex L.</title>
        <authorList>
            <person name="Tuo L."/>
        </authorList>
    </citation>
    <scope>NUCLEOTIDE SEQUENCE [LARGE SCALE GENOMIC DNA]</scope>
    <source>
        <strain evidence="6 7">N2SHLJ1</strain>
    </source>
</reference>
<protein>
    <submittedName>
        <fullName evidence="6">Extracellular solute-binding protein</fullName>
    </submittedName>
</protein>
<name>A0A4Q9DLI6_9BACL</name>
<evidence type="ECO:0000256" key="5">
    <source>
        <dbReference type="ARBA" id="ARBA00023288"/>
    </source>
</evidence>
<evidence type="ECO:0000256" key="4">
    <source>
        <dbReference type="ARBA" id="ARBA00023139"/>
    </source>
</evidence>
<evidence type="ECO:0000313" key="6">
    <source>
        <dbReference type="EMBL" id="TBL72380.1"/>
    </source>
</evidence>
<dbReference type="Proteomes" id="UP000293142">
    <property type="component" value="Unassembled WGS sequence"/>
</dbReference>
<evidence type="ECO:0000313" key="7">
    <source>
        <dbReference type="Proteomes" id="UP000293142"/>
    </source>
</evidence>
<dbReference type="InterPro" id="IPR006059">
    <property type="entry name" value="SBP"/>
</dbReference>
<dbReference type="PANTHER" id="PTHR43649:SF33">
    <property type="entry name" value="POLYGALACTURONAN_RHAMNOGALACTURONAN-BINDING PROTEIN YTCQ"/>
    <property type="match status" value="1"/>
</dbReference>
<comment type="caution">
    <text evidence="6">The sequence shown here is derived from an EMBL/GenBank/DDBJ whole genome shotgun (WGS) entry which is preliminary data.</text>
</comment>
<keyword evidence="7" id="KW-1185">Reference proteome</keyword>
<proteinExistence type="predicted"/>
<dbReference type="PROSITE" id="PS51257">
    <property type="entry name" value="PROKAR_LIPOPROTEIN"/>
    <property type="match status" value="1"/>
</dbReference>
<sequence>MRKRMGTWAGPAGIVILAGVMLSACSGGGDGKEGAAAGQSDKPKGPSTVTVLMSKATNFPEDNLVIQEIRKRTGINVQVIAVDAPDYENKLNTMIASSSPPDIFRSASKAKIKELADNKAILPLDDLLAKNGKNIMDNKGKYLKGAGFIDGKNYAIPTAYVLGNGLAFRQDWLDKLGLKVPTTLDEYDNVLRAFANRDPDGNGKKDTIPLGLMIAADQTFDHLFAAYGVPMKTGVLVDGKVVPWMLAPGYLDAVKHLNMMYNEGLIEPDFATVPNMQEFEKLWNGKMGAFQFNPPGTTQNWLTRYIENPKPTFVYTVIKGPTGIGGNTRFVREDKGPWTHISSKAKDPDAAMKVLDFLNSEEGDRLTWAGVEGQQYTMKDGKFEWIKPFDDAVQLRNVGGFAYNGISQRLDGMEFQLMNEQTRKGIEMSVNSPIPDAYIFGVPEIERDKKKVLDDLEVEFRTTAIVSKGGNLDKMYDDFKKKYLAEGGTAWIEQATAIYKKEQADFKK</sequence>
<dbReference type="EMBL" id="SIRE01000024">
    <property type="protein sequence ID" value="TBL72380.1"/>
    <property type="molecule type" value="Genomic_DNA"/>
</dbReference>
<dbReference type="SUPFAM" id="SSF53850">
    <property type="entry name" value="Periplasmic binding protein-like II"/>
    <property type="match status" value="1"/>
</dbReference>
<keyword evidence="3" id="KW-0472">Membrane</keyword>